<dbReference type="Pfam" id="PF14543">
    <property type="entry name" value="TAXi_N"/>
    <property type="match status" value="1"/>
</dbReference>
<dbReference type="InterPro" id="IPR032861">
    <property type="entry name" value="TAXi_N"/>
</dbReference>
<dbReference type="InterPro" id="IPR034161">
    <property type="entry name" value="Pepsin-like_plant"/>
</dbReference>
<evidence type="ECO:0000256" key="5">
    <source>
        <dbReference type="ARBA" id="ARBA00023180"/>
    </source>
</evidence>
<dbReference type="PANTHER" id="PTHR13683:SF768">
    <property type="entry name" value="EUKARYOTIC ASPARTYL PROTEASE FAMILY PROTEIN"/>
    <property type="match status" value="1"/>
</dbReference>
<dbReference type="AlphaFoldDB" id="A0AAP0EBQ3"/>
<dbReference type="FunFam" id="2.40.70.10:FF:000028">
    <property type="entry name" value="Eukaryotic aspartyl protease family protein"/>
    <property type="match status" value="1"/>
</dbReference>
<dbReference type="GO" id="GO:0006508">
    <property type="term" value="P:proteolysis"/>
    <property type="evidence" value="ECO:0007669"/>
    <property type="project" value="UniProtKB-KW"/>
</dbReference>
<dbReference type="PANTHER" id="PTHR13683">
    <property type="entry name" value="ASPARTYL PROTEASES"/>
    <property type="match status" value="1"/>
</dbReference>
<dbReference type="PROSITE" id="PS51767">
    <property type="entry name" value="PEPTIDASE_A1"/>
    <property type="match status" value="1"/>
</dbReference>
<feature type="domain" description="Peptidase A1" evidence="8">
    <location>
        <begin position="87"/>
        <end position="441"/>
    </location>
</feature>
<dbReference type="CDD" id="cd05476">
    <property type="entry name" value="pepsin_A_like_plant"/>
    <property type="match status" value="1"/>
</dbReference>
<evidence type="ECO:0000256" key="1">
    <source>
        <dbReference type="ARBA" id="ARBA00007447"/>
    </source>
</evidence>
<accession>A0AAP0EBQ3</accession>
<sequence length="494" mass="54576">MDQVLQCRRTRPVFLFRVLSIFLVFWFFNPCSHVGANGVLKVQHRFVGRERTLGNLKEHDGRRHRRILGAVDIPLGGNGHPAETGLYFGKIGLGSPPKDYYVQVDTGSDILWVNCIQCTKCPKKSGIGVPLTLFDPKDSTSSNTISCDEKFCTTLYDQPIPGCVPGMLCEYRVVYGDGSATDGYYVRDYVHYNQATGNLKTSTANSSIIFGCGARQSGDLGSSNEALDGILGFGQANSSMISQLAASGKVKKVFSHCLDGVNGGGIFAIGEVVQPKVKTTPLVPNQPHYNLNLKEIMIGKTTLELPSDTFETGDRKGTIIDSGTTLAYLSAVVFEPFINEVFSRQPNMKFHTVEEQFSCFRYSGSVDEEFPTVTFNFENSIPLTVYPHEYFFQIADDEWCIGWQNSGLQSREGKDMTLLGDLVLSNKLVVYDLVNQGIGWTGYNCSSSIKLKDEKSGGVYAVGAHDLSSASTLYVDIVMIVCLLFYYMYLFFDI</sequence>
<dbReference type="PRINTS" id="PR00792">
    <property type="entry name" value="PEPSIN"/>
</dbReference>
<feature type="active site" evidence="6">
    <location>
        <position position="321"/>
    </location>
</feature>
<keyword evidence="3" id="KW-0064">Aspartyl protease</keyword>
<dbReference type="Pfam" id="PF14541">
    <property type="entry name" value="TAXi_C"/>
    <property type="match status" value="1"/>
</dbReference>
<dbReference type="GO" id="GO:0004190">
    <property type="term" value="F:aspartic-type endopeptidase activity"/>
    <property type="evidence" value="ECO:0007669"/>
    <property type="project" value="UniProtKB-KW"/>
</dbReference>
<keyword evidence="7" id="KW-1133">Transmembrane helix</keyword>
<proteinExistence type="inferred from homology"/>
<keyword evidence="5" id="KW-0325">Glycoprotein</keyword>
<keyword evidence="2" id="KW-0645">Protease</keyword>
<keyword evidence="7" id="KW-0812">Transmembrane</keyword>
<dbReference type="SUPFAM" id="SSF50630">
    <property type="entry name" value="Acid proteases"/>
    <property type="match status" value="1"/>
</dbReference>
<dbReference type="EMBL" id="JBBNAF010000013">
    <property type="protein sequence ID" value="KAK9087887.1"/>
    <property type="molecule type" value="Genomic_DNA"/>
</dbReference>
<dbReference type="InterPro" id="IPR001461">
    <property type="entry name" value="Aspartic_peptidase_A1"/>
</dbReference>
<evidence type="ECO:0000256" key="3">
    <source>
        <dbReference type="ARBA" id="ARBA00022750"/>
    </source>
</evidence>
<dbReference type="InterPro" id="IPR033121">
    <property type="entry name" value="PEPTIDASE_A1"/>
</dbReference>
<organism evidence="9 10">
    <name type="scientific">Stephania yunnanensis</name>
    <dbReference type="NCBI Taxonomy" id="152371"/>
    <lineage>
        <taxon>Eukaryota</taxon>
        <taxon>Viridiplantae</taxon>
        <taxon>Streptophyta</taxon>
        <taxon>Embryophyta</taxon>
        <taxon>Tracheophyta</taxon>
        <taxon>Spermatophyta</taxon>
        <taxon>Magnoliopsida</taxon>
        <taxon>Ranunculales</taxon>
        <taxon>Menispermaceae</taxon>
        <taxon>Menispermoideae</taxon>
        <taxon>Cissampelideae</taxon>
        <taxon>Stephania</taxon>
    </lineage>
</organism>
<dbReference type="Proteomes" id="UP001420932">
    <property type="component" value="Unassembled WGS sequence"/>
</dbReference>
<feature type="transmembrane region" description="Helical" evidence="7">
    <location>
        <begin position="473"/>
        <end position="492"/>
    </location>
</feature>
<reference evidence="9 10" key="1">
    <citation type="submission" date="2024-01" db="EMBL/GenBank/DDBJ databases">
        <title>Genome assemblies of Stephania.</title>
        <authorList>
            <person name="Yang L."/>
        </authorList>
    </citation>
    <scope>NUCLEOTIDE SEQUENCE [LARGE SCALE GENOMIC DNA]</scope>
    <source>
        <strain evidence="9">YNDBR</strain>
        <tissue evidence="9">Leaf</tissue>
    </source>
</reference>
<name>A0AAP0EBQ3_9MAGN</name>
<dbReference type="Gene3D" id="2.40.70.10">
    <property type="entry name" value="Acid Proteases"/>
    <property type="match status" value="2"/>
</dbReference>
<evidence type="ECO:0000256" key="2">
    <source>
        <dbReference type="ARBA" id="ARBA00022670"/>
    </source>
</evidence>
<protein>
    <recommendedName>
        <fullName evidence="8">Peptidase A1 domain-containing protein</fullName>
    </recommendedName>
</protein>
<keyword evidence="10" id="KW-1185">Reference proteome</keyword>
<feature type="active site" evidence="6">
    <location>
        <position position="105"/>
    </location>
</feature>
<dbReference type="InterPro" id="IPR021109">
    <property type="entry name" value="Peptidase_aspartic_dom_sf"/>
</dbReference>
<evidence type="ECO:0000259" key="8">
    <source>
        <dbReference type="PROSITE" id="PS51767"/>
    </source>
</evidence>
<dbReference type="FunFam" id="2.40.70.10:FF:000056">
    <property type="entry name" value="Eukaryotic aspartyl protease family protein"/>
    <property type="match status" value="1"/>
</dbReference>
<evidence type="ECO:0000256" key="7">
    <source>
        <dbReference type="SAM" id="Phobius"/>
    </source>
</evidence>
<evidence type="ECO:0000313" key="10">
    <source>
        <dbReference type="Proteomes" id="UP001420932"/>
    </source>
</evidence>
<comment type="caution">
    <text evidence="9">The sequence shown here is derived from an EMBL/GenBank/DDBJ whole genome shotgun (WGS) entry which is preliminary data.</text>
</comment>
<evidence type="ECO:0000313" key="9">
    <source>
        <dbReference type="EMBL" id="KAK9087887.1"/>
    </source>
</evidence>
<keyword evidence="4" id="KW-0378">Hydrolase</keyword>
<feature type="transmembrane region" description="Helical" evidence="7">
    <location>
        <begin position="12"/>
        <end position="28"/>
    </location>
</feature>
<gene>
    <name evidence="9" type="ORF">Syun_030281</name>
</gene>
<keyword evidence="7" id="KW-0472">Membrane</keyword>
<evidence type="ECO:0000256" key="6">
    <source>
        <dbReference type="PIRSR" id="PIRSR601461-1"/>
    </source>
</evidence>
<dbReference type="InterPro" id="IPR032799">
    <property type="entry name" value="TAXi_C"/>
</dbReference>
<comment type="similarity">
    <text evidence="1">Belongs to the peptidase A1 family.</text>
</comment>
<evidence type="ECO:0000256" key="4">
    <source>
        <dbReference type="ARBA" id="ARBA00022801"/>
    </source>
</evidence>